<dbReference type="GO" id="GO:0005581">
    <property type="term" value="C:collagen trimer"/>
    <property type="evidence" value="ECO:0007669"/>
    <property type="project" value="UniProtKB-KW"/>
</dbReference>
<evidence type="ECO:0000313" key="3">
    <source>
        <dbReference type="EMBL" id="AEQ17575.1"/>
    </source>
</evidence>
<evidence type="ECO:0000256" key="1">
    <source>
        <dbReference type="SAM" id="MobiDB-lite"/>
    </source>
</evidence>
<organism evidence="3">
    <name type="scientific">Hymenochirus curtipes</name>
    <name type="common">western dwarf clawed frog</name>
    <dbReference type="NCBI Taxonomy" id="8362"/>
    <lineage>
        <taxon>Eukaryota</taxon>
        <taxon>Metazoa</taxon>
        <taxon>Chordata</taxon>
        <taxon>Craniata</taxon>
        <taxon>Vertebrata</taxon>
        <taxon>Euteleostomi</taxon>
        <taxon>Amphibia</taxon>
        <taxon>Batrachia</taxon>
        <taxon>Anura</taxon>
        <taxon>Pipoidea</taxon>
        <taxon>Pipidae</taxon>
        <taxon>Pipinae</taxon>
        <taxon>Hymenochirus</taxon>
    </lineage>
</organism>
<keyword evidence="3" id="KW-0176">Collagen</keyword>
<dbReference type="Gene3D" id="3.40.1620.70">
    <property type="match status" value="1"/>
</dbReference>
<dbReference type="Pfam" id="PF20010">
    <property type="entry name" value="Collagen_trimer"/>
    <property type="match status" value="1"/>
</dbReference>
<feature type="non-terminal residue" evidence="3">
    <location>
        <position position="110"/>
    </location>
</feature>
<feature type="non-terminal residue" evidence="3">
    <location>
        <position position="1"/>
    </location>
</feature>
<proteinExistence type="evidence at transcript level"/>
<evidence type="ECO:0000259" key="2">
    <source>
        <dbReference type="Pfam" id="PF20010"/>
    </source>
</evidence>
<dbReference type="EMBL" id="JP286280">
    <property type="protein sequence ID" value="AEQ17575.1"/>
    <property type="molecule type" value="mRNA"/>
</dbReference>
<dbReference type="AlphaFoldDB" id="G5DYR6"/>
<protein>
    <submittedName>
        <fullName evidence="3">Putative collagen type alpha 1</fullName>
    </submittedName>
</protein>
<name>G5DYR6_9PIPI</name>
<reference evidence="3" key="1">
    <citation type="submission" date="2011-09" db="EMBL/GenBank/DDBJ databases">
        <title>The odds of duplicate gene persistence after polyploidization.</title>
        <authorList>
            <person name="Chain F.J.J."/>
            <person name="Evans B.J."/>
            <person name="Dushoff J."/>
        </authorList>
    </citation>
    <scope>NUCLEOTIDE SEQUENCE</scope>
    <source>
        <tissue evidence="3">Liver</tissue>
    </source>
</reference>
<dbReference type="InterPro" id="IPR045463">
    <property type="entry name" value="XV/XVIII_trimerization_dom"/>
</dbReference>
<sequence>DMEGSGYGGDLEPPGPPGLPGTSGGLSGATVLQTYQTMMNLAHRLQEGTIILVQDRSELYVRVREGFRKIHLGEYSTFSGPGQGNEVAVEQPPIVPYPHRNKDSDYLQST</sequence>
<accession>G5DYR6</accession>
<feature type="domain" description="Collagen type XV/XVIII trimerization" evidence="2">
    <location>
        <begin position="29"/>
        <end position="75"/>
    </location>
</feature>
<feature type="region of interest" description="Disordered" evidence="1">
    <location>
        <begin position="1"/>
        <end position="27"/>
    </location>
</feature>
<dbReference type="FunFam" id="3.40.1620.70:FF:000003">
    <property type="entry name" value="Collagen type XVIII alpha 1"/>
    <property type="match status" value="1"/>
</dbReference>